<feature type="region of interest" description="Disordered" evidence="2">
    <location>
        <begin position="967"/>
        <end position="1037"/>
    </location>
</feature>
<evidence type="ECO:0000256" key="1">
    <source>
        <dbReference type="PROSITE-ProRule" id="PRU00042"/>
    </source>
</evidence>
<sequence length="2278" mass="255429">MTLSHESVISWVLGELRRSEEEGITISKLFEGVENYAHVNEDTKVSLWSDLVCDKNILLLDGKETELSKSPLRKLGLEDVLALGLGEKRIYIRQKVKLTNDDNLKPLDAGEDQSFAPQILSQSEDIITTPSALHVNVSQAASTIHAQPTELGSSLAMDKEGSTELSRNKSRLLQTELHLNDSIDSRSYSEASLEPGIFPSTPVGREREITKANSIKKIDSNLKKATYTPYEQIRYEAGISGAYINPKVTGSAEPTRGRPIKRPRLIVFKSEMLKDPTWLERRKGTWHEYFAEAIASQIIDAEDSNHGLRKRKTESKFRITISDSEATPKRRRVSKKTKNSTPFSPYQKPAENWTQSEEEINCQDSDDNENINQSTPKFAGPSGKQEPQKKIVTRRTLIIKSNQSLVNSRPSREMTVKSSIQSEDQDSSSTPSGLNRLGSHLNLPATGHNTSPASKSSIISSMPRRRSSRVDSNQTQAIQDNNMGNYNQSTIEGDDLILRASLASNEVVRRDLSSNSLVPASSPKTTRRSAKSNQNHITPRSAILTRVTPRKAQLESTDDTILSTPCLSSNHLQSPGKASEQPITNVINTQNLTGKLSDRISDKMNDVLSDKNLLPSSPEKLTLSTNEDDSRPHTQVLVRPSLSLLNKDIGKKYGPAPYGSPDVSAPNKLATLRSALSAAETNTAADVIAGLKGIECSETRKTVSPTSDSHSQNPISKEREIIEPEASQKSLAPEADISNMQSESEESLLQVPQTENSLEKIKGKRSHSQATQQEQSPLVGNQPKKLKLNLKKRIRGSEPPNNVESDLKEAAAIQFPAESARLTCIYQGKAGNLILSENKQILKFLSLNQSSDSELFKLDISDIAQNPITSITGSVPMELRIKEGSQGSEIIIHTFEFPPTTTAIESANNMRAKIVTGIVACKLRSGQDYNHPVQIKEEMQKPYKCETCEKRFKNQNGLEYHVSKAATTCNPNFDPQVGPGKRGRKKRKQSLDTSNNKAQEGEDAPPPIDPQQTNPEQDHEKHDSSDDAGSSSESDASVMSWAMKNSTSGIGRIRKARELESSETLASRRIDFNNKNPKESEAYNENERNLATSVDKMELLLAVPQSAKTPLDSIAEKVFLSSTMESNKYEALMLSLVQANNNIFPGDQSLWFCLIALWLKQSTSSQPSDGLVSAPEYKECNKFLDNLIETKKLERNYFTIQGQDGKHYTRCIISTPGTDLKSHCAMELSRLIKECVPSHYVPPQFSPGESILSKLGDLDDKNSIASLNLKDNTVTSHLGFQSSALPPNLVDLGTCTNPDNQLVDSEMIETEKEPADSANDEIATTPKELNQTRTKTWNSKISEGLRRYHQSLGRTSKPRPTRKKPNSQGAKGTKKYSSPDVSEQTWNCAQFYLQDPDTGTWDQLNSSFLDISLVSSESPRVFVESITYMQGENGSWSIRPIGHGMSTNCSASALFPTTPKALDKIRCIERKPRTRRSTTKIPSKNEVHRPLRHSKRLTEETPISKTRSTRKSKAKVTESVSAIDAPAMKLDTSTAPMRKVHVEDKAIEETPYDQHEPSSISERSKRYLTRSQGEKNSEISSETTTRESLHPSTKPSAHTNMALCNSDMIRFYEPKKHGIEAVRNPGLDTLPSSFGLFNSACEETTQKDFNYIDHYSEINFIAPLPVDPTCSFEEGSWTTTGVLSEIDDNYEVRWDEQTAFDMNSIPYQEMSFSLTFDEIVPKPLDIKIQKQSSISRCKQSNGSNRQRCTRLLTHLNVDFWGIGDHPESSSQFLGIPMAAGDEVAKLRKRNAHDSMSLAVEKRFIIAVIVIRALTGGIECLTDWVLVSLLFPKFSLNFMRGHWKQLLIRHKKIIDRLESDFQEAFVAAYESGEIAAIDYDDLQNYDWNKLIDWTMNTVDTSFSHKPVTIPDSRAELQMRYAMEVIDHKETWRDKWFETNAATYRRLDYASFHALSIPVLKRSESESKIEPADLTVAKSWFRAMALSPEDENSSVIMEKKMLSFGNSLCEKALAALIESKVIIQRSKKRPNSGSRNYETTEIFSRSLRREVKPKCLRDASVFKRYLDSEFRSGKKCVRVDYMAWDGDIMVISNLQARERIELIAMGVPREKFGLTEGGYETKKIPRERLRFELDIYPTSSYIYDDENEILKKAIDLGPPRGKQMALPVWYSINETVIIAVWKDIYSAIAQVLALRAGVDIPELVRIFTPTMEEWEIKLLIDWGEKIGLFCRLHESIDGWIAGEWWWAYAMKLFANDRFIVGQDVRHEPKDPFSMKGRLSS</sequence>
<keyword evidence="1" id="KW-0479">Metal-binding</keyword>
<reference evidence="6" key="1">
    <citation type="journal article" date="2013" name="Nat. Genet.">
        <title>The wheat powdery mildew genome shows the unique evolution of an obligate biotroph.</title>
        <authorList>
            <person name="Wicker T."/>
            <person name="Oberhaensli S."/>
            <person name="Parlange F."/>
            <person name="Buchmann J.P."/>
            <person name="Shatalina M."/>
            <person name="Roffler S."/>
            <person name="Ben-David R."/>
            <person name="Dolezel J."/>
            <person name="Simkova H."/>
            <person name="Schulze-Lefert P."/>
            <person name="Spanu P.D."/>
            <person name="Bruggmann R."/>
            <person name="Amselem J."/>
            <person name="Quesneville H."/>
            <person name="Ver Loren van Themaat E."/>
            <person name="Paape T."/>
            <person name="Shimizu K.K."/>
            <person name="Keller B."/>
        </authorList>
    </citation>
    <scope>NUCLEOTIDE SEQUENCE [LARGE SCALE GENOMIC DNA]</scope>
    <source>
        <strain evidence="6">96224</strain>
    </source>
</reference>
<dbReference type="Pfam" id="PF20222">
    <property type="entry name" value="DUF6581"/>
    <property type="match status" value="1"/>
</dbReference>
<dbReference type="OrthoDB" id="5403573at2759"/>
<reference evidence="5" key="3">
    <citation type="submission" date="2018-07" db="EMBL/GenBank/DDBJ databases">
        <authorList>
            <person name="Quirk P.G."/>
            <person name="Krulwich T.A."/>
        </authorList>
    </citation>
    <scope>NUCLEOTIDE SEQUENCE</scope>
    <source>
        <strain evidence="5">96224</strain>
    </source>
</reference>
<feature type="region of interest" description="Disordered" evidence="2">
    <location>
        <begin position="1473"/>
        <end position="1520"/>
    </location>
</feature>
<feature type="compositionally biased region" description="Basic residues" evidence="2">
    <location>
        <begin position="1356"/>
        <end position="1365"/>
    </location>
</feature>
<evidence type="ECO:0000259" key="3">
    <source>
        <dbReference type="PROSITE" id="PS50157"/>
    </source>
</evidence>
<gene>
    <name evidence="4" type="ORF">BGT96224_4372</name>
    <name evidence="5" type="ORF">BGT96224V2_LOCUS6372</name>
</gene>
<dbReference type="EMBL" id="UIGY01000224">
    <property type="protein sequence ID" value="SUZ13199.1"/>
    <property type="molecule type" value="Genomic_DNA"/>
</dbReference>
<dbReference type="GO" id="GO:0008270">
    <property type="term" value="F:zinc ion binding"/>
    <property type="evidence" value="ECO:0007669"/>
    <property type="project" value="UniProtKB-KW"/>
</dbReference>
<feature type="compositionally biased region" description="Polar residues" evidence="2">
    <location>
        <begin position="1327"/>
        <end position="1341"/>
    </location>
</feature>
<feature type="region of interest" description="Disordered" evidence="2">
    <location>
        <begin position="323"/>
        <end position="487"/>
    </location>
</feature>
<evidence type="ECO:0000313" key="5">
    <source>
        <dbReference type="EMBL" id="SUZ13199.1"/>
    </source>
</evidence>
<dbReference type="InterPro" id="IPR013087">
    <property type="entry name" value="Znf_C2H2_type"/>
</dbReference>
<evidence type="ECO:0000313" key="4">
    <source>
        <dbReference type="EMBL" id="EPQ62053.1"/>
    </source>
</evidence>
<feature type="region of interest" description="Disordered" evidence="2">
    <location>
        <begin position="149"/>
        <end position="168"/>
    </location>
</feature>
<keyword evidence="1" id="KW-0862">Zinc</keyword>
<feature type="domain" description="C2H2-type" evidence="3">
    <location>
        <begin position="943"/>
        <end position="971"/>
    </location>
</feature>
<feature type="compositionally biased region" description="Low complexity" evidence="2">
    <location>
        <begin position="451"/>
        <end position="462"/>
    </location>
</feature>
<accession>A0A061HE31</accession>
<feature type="compositionally biased region" description="Acidic residues" evidence="2">
    <location>
        <begin position="356"/>
        <end position="369"/>
    </location>
</feature>
<dbReference type="InterPro" id="IPR046488">
    <property type="entry name" value="Sfc3/Tfc3_C"/>
</dbReference>
<feature type="compositionally biased region" description="Polar residues" evidence="2">
    <location>
        <begin position="1590"/>
        <end position="1599"/>
    </location>
</feature>
<feature type="compositionally biased region" description="Polar residues" evidence="2">
    <location>
        <begin position="470"/>
        <end position="487"/>
    </location>
</feature>
<dbReference type="EMBL" id="KE375197">
    <property type="protein sequence ID" value="EPQ62053.1"/>
    <property type="molecule type" value="Genomic_DNA"/>
</dbReference>
<feature type="compositionally biased region" description="Polar residues" evidence="2">
    <location>
        <begin position="702"/>
        <end position="715"/>
    </location>
</feature>
<protein>
    <submittedName>
        <fullName evidence="5">Bgt-4372</fullName>
    </submittedName>
</protein>
<organism evidence="5">
    <name type="scientific">Blumeria graminis f. sp. tritici 96224</name>
    <dbReference type="NCBI Taxonomy" id="1268274"/>
    <lineage>
        <taxon>Eukaryota</taxon>
        <taxon>Fungi</taxon>
        <taxon>Dikarya</taxon>
        <taxon>Ascomycota</taxon>
        <taxon>Pezizomycotina</taxon>
        <taxon>Leotiomycetes</taxon>
        <taxon>Erysiphales</taxon>
        <taxon>Erysiphaceae</taxon>
        <taxon>Blumeria</taxon>
    </lineage>
</organism>
<feature type="compositionally biased region" description="Polar residues" evidence="2">
    <location>
        <begin position="399"/>
        <end position="409"/>
    </location>
</feature>
<feature type="compositionally biased region" description="Basic and acidic residues" evidence="2">
    <location>
        <begin position="1016"/>
        <end position="1025"/>
    </location>
</feature>
<reference evidence="4" key="2">
    <citation type="submission" date="2013-01" db="EMBL/GenBank/DDBJ databases">
        <title>The wheat powdery mildew genome reveals unique evolution of an obligate biotroph.</title>
        <authorList>
            <person name="Oberhaensli S."/>
            <person name="Wicker T."/>
            <person name="Keller B."/>
        </authorList>
    </citation>
    <scope>NUCLEOTIDE SEQUENCE</scope>
    <source>
        <strain evidence="4">96224</strain>
    </source>
</reference>
<feature type="compositionally biased region" description="Basic and acidic residues" evidence="2">
    <location>
        <begin position="1543"/>
        <end position="1556"/>
    </location>
</feature>
<feature type="compositionally biased region" description="Polar residues" evidence="2">
    <location>
        <begin position="513"/>
        <end position="524"/>
    </location>
</feature>
<feature type="region of interest" description="Disordered" evidence="2">
    <location>
        <begin position="565"/>
        <end position="584"/>
    </location>
</feature>
<feature type="compositionally biased region" description="Basic residues" evidence="2">
    <location>
        <begin position="329"/>
        <end position="338"/>
    </location>
</feature>
<name>A0A061HE31_BLUGR</name>
<dbReference type="PROSITE" id="PS50157">
    <property type="entry name" value="ZINC_FINGER_C2H2_2"/>
    <property type="match status" value="1"/>
</dbReference>
<feature type="compositionally biased region" description="Polar residues" evidence="2">
    <location>
        <begin position="768"/>
        <end position="779"/>
    </location>
</feature>
<feature type="compositionally biased region" description="Polar residues" evidence="2">
    <location>
        <begin position="1366"/>
        <end position="1381"/>
    </location>
</feature>
<keyword evidence="1" id="KW-0863">Zinc-finger</keyword>
<feature type="region of interest" description="Disordered" evidence="2">
    <location>
        <begin position="699"/>
        <end position="729"/>
    </location>
</feature>
<feature type="region of interest" description="Disordered" evidence="2">
    <location>
        <begin position="1543"/>
        <end position="1599"/>
    </location>
</feature>
<evidence type="ECO:0000313" key="6">
    <source>
        <dbReference type="Proteomes" id="UP000053110"/>
    </source>
</evidence>
<feature type="region of interest" description="Disordered" evidence="2">
    <location>
        <begin position="509"/>
        <end position="539"/>
    </location>
</feature>
<feature type="region of interest" description="Disordered" evidence="2">
    <location>
        <begin position="609"/>
        <end position="634"/>
    </location>
</feature>
<feature type="region of interest" description="Disordered" evidence="2">
    <location>
        <begin position="1310"/>
        <end position="1381"/>
    </location>
</feature>
<evidence type="ECO:0000256" key="2">
    <source>
        <dbReference type="SAM" id="MobiDB-lite"/>
    </source>
</evidence>
<feature type="region of interest" description="Disordered" evidence="2">
    <location>
        <begin position="759"/>
        <end position="784"/>
    </location>
</feature>
<dbReference type="Proteomes" id="UP000053110">
    <property type="component" value="Unassembled WGS sequence"/>
</dbReference>
<proteinExistence type="predicted"/>
<feature type="compositionally biased region" description="Low complexity" evidence="2">
    <location>
        <begin position="1027"/>
        <end position="1037"/>
    </location>
</feature>
<dbReference type="HOGENOM" id="CLU_235724_0_0_1"/>